<feature type="compositionally biased region" description="Polar residues" evidence="1">
    <location>
        <begin position="85"/>
        <end position="96"/>
    </location>
</feature>
<organism evidence="2 3">
    <name type="scientific">Arthrobacter terrae</name>
    <dbReference type="NCBI Taxonomy" id="2935737"/>
    <lineage>
        <taxon>Bacteria</taxon>
        <taxon>Bacillati</taxon>
        <taxon>Actinomycetota</taxon>
        <taxon>Actinomycetes</taxon>
        <taxon>Micrococcales</taxon>
        <taxon>Micrococcaceae</taxon>
        <taxon>Arthrobacter</taxon>
    </lineage>
</organism>
<dbReference type="AlphaFoldDB" id="A0A931CXM9"/>
<feature type="region of interest" description="Disordered" evidence="1">
    <location>
        <begin position="67"/>
        <end position="102"/>
    </location>
</feature>
<dbReference type="Proteomes" id="UP000655366">
    <property type="component" value="Unassembled WGS sequence"/>
</dbReference>
<evidence type="ECO:0000313" key="3">
    <source>
        <dbReference type="Proteomes" id="UP000655366"/>
    </source>
</evidence>
<reference evidence="2 3" key="1">
    <citation type="submission" date="2020-11" db="EMBL/GenBank/DDBJ databases">
        <title>Arthrobacter antarcticus sp. nov., isolated from Antarctic Soil.</title>
        <authorList>
            <person name="Li J."/>
        </authorList>
    </citation>
    <scope>NUCLEOTIDE SEQUENCE [LARGE SCALE GENOMIC DNA]</scope>
    <source>
        <strain evidence="2 3">Z1-20</strain>
    </source>
</reference>
<evidence type="ECO:0000256" key="1">
    <source>
        <dbReference type="SAM" id="MobiDB-lite"/>
    </source>
</evidence>
<dbReference type="EMBL" id="JADNYM010000062">
    <property type="protein sequence ID" value="MBG0741863.1"/>
    <property type="molecule type" value="Genomic_DNA"/>
</dbReference>
<keyword evidence="3" id="KW-1185">Reference proteome</keyword>
<gene>
    <name evidence="2" type="ORF">IV500_21170</name>
</gene>
<comment type="caution">
    <text evidence="2">The sequence shown here is derived from an EMBL/GenBank/DDBJ whole genome shotgun (WGS) entry which is preliminary data.</text>
</comment>
<evidence type="ECO:0000313" key="2">
    <source>
        <dbReference type="EMBL" id="MBG0741863.1"/>
    </source>
</evidence>
<sequence length="262" mass="28187">MVVAPVLSFGLPAGRVNEAVIRGWIAELALMEPEDFGDREQIGLLRADEDLKAALCASQARVAAAFAASQHRAHDDTPVPDTTPKPANQPGNQSRSKTARRLADQRAARLADSIGAQIALARRESPTKGNQLLGLANILVTEMPHTFTALATGKLNEYRAVLLVRETAYLSLEDRKTVDTELAADTGTMAVMGYQQISAEAKKIAYRLDPLAMLARNTKAVNDRHVSLRPAPDAMVRLSALLPVAEGVGVYGSLSREADTLR</sequence>
<accession>A0A931CXM9</accession>
<proteinExistence type="predicted"/>
<protein>
    <submittedName>
        <fullName evidence="2">DUF222 domain-containing protein</fullName>
    </submittedName>
</protein>
<name>A0A931CXM9_9MICC</name>
<feature type="non-terminal residue" evidence="2">
    <location>
        <position position="262"/>
    </location>
</feature>